<comment type="catalytic activity">
    <reaction evidence="6">
        <text>cytidine(1402) in 16S rRNA + S-adenosyl-L-methionine = 2'-O-methylcytidine(1402) in 16S rRNA + S-adenosyl-L-homocysteine + H(+)</text>
        <dbReference type="Rhea" id="RHEA:42924"/>
        <dbReference type="Rhea" id="RHEA-COMP:10285"/>
        <dbReference type="Rhea" id="RHEA-COMP:10286"/>
        <dbReference type="ChEBI" id="CHEBI:15378"/>
        <dbReference type="ChEBI" id="CHEBI:57856"/>
        <dbReference type="ChEBI" id="CHEBI:59789"/>
        <dbReference type="ChEBI" id="CHEBI:74495"/>
        <dbReference type="ChEBI" id="CHEBI:82748"/>
        <dbReference type="EC" id="2.1.1.198"/>
    </reaction>
</comment>
<evidence type="ECO:0000259" key="7">
    <source>
        <dbReference type="Pfam" id="PF00590"/>
    </source>
</evidence>
<evidence type="ECO:0000256" key="3">
    <source>
        <dbReference type="ARBA" id="ARBA00022603"/>
    </source>
</evidence>
<feature type="domain" description="Tetrapyrrole methylase" evidence="7">
    <location>
        <begin position="6"/>
        <end position="205"/>
    </location>
</feature>
<dbReference type="InterPro" id="IPR000878">
    <property type="entry name" value="4pyrrol_Mease"/>
</dbReference>
<comment type="similarity">
    <text evidence="6">Belongs to the methyltransferase superfamily. RsmI family.</text>
</comment>
<keyword evidence="2 6" id="KW-0698">rRNA processing</keyword>
<keyword evidence="9" id="KW-1185">Reference proteome</keyword>
<dbReference type="OrthoDB" id="9809084at2"/>
<keyword evidence="4 6" id="KW-0808">Transferase</keyword>
<evidence type="ECO:0000256" key="1">
    <source>
        <dbReference type="ARBA" id="ARBA00022490"/>
    </source>
</evidence>
<dbReference type="InterPro" id="IPR035996">
    <property type="entry name" value="4pyrrol_Methylase_sf"/>
</dbReference>
<dbReference type="Pfam" id="PF00590">
    <property type="entry name" value="TP_methylase"/>
    <property type="match status" value="1"/>
</dbReference>
<evidence type="ECO:0000256" key="4">
    <source>
        <dbReference type="ARBA" id="ARBA00022679"/>
    </source>
</evidence>
<dbReference type="GO" id="GO:0070677">
    <property type="term" value="F:rRNA (cytosine-2'-O-)-methyltransferase activity"/>
    <property type="evidence" value="ECO:0007669"/>
    <property type="project" value="UniProtKB-UniRule"/>
</dbReference>
<dbReference type="GO" id="GO:0005737">
    <property type="term" value="C:cytoplasm"/>
    <property type="evidence" value="ECO:0007669"/>
    <property type="project" value="UniProtKB-SubCell"/>
</dbReference>
<evidence type="ECO:0000256" key="2">
    <source>
        <dbReference type="ARBA" id="ARBA00022552"/>
    </source>
</evidence>
<organism evidence="8 9">
    <name type="scientific">Gottschalkia purinilytica</name>
    <name type="common">Clostridium purinilyticum</name>
    <dbReference type="NCBI Taxonomy" id="1503"/>
    <lineage>
        <taxon>Bacteria</taxon>
        <taxon>Bacillati</taxon>
        <taxon>Bacillota</taxon>
        <taxon>Tissierellia</taxon>
        <taxon>Tissierellales</taxon>
        <taxon>Gottschalkiaceae</taxon>
        <taxon>Gottschalkia</taxon>
    </lineage>
</organism>
<keyword evidence="1 6" id="KW-0963">Cytoplasm</keyword>
<dbReference type="EMBL" id="LGSS01000002">
    <property type="protein sequence ID" value="KNF09821.1"/>
    <property type="molecule type" value="Genomic_DNA"/>
</dbReference>
<protein>
    <recommendedName>
        <fullName evidence="6">Ribosomal RNA small subunit methyltransferase I</fullName>
        <ecNumber evidence="6">2.1.1.198</ecNumber>
    </recommendedName>
    <alternativeName>
        <fullName evidence="6">16S rRNA 2'-O-ribose C1402 methyltransferase</fullName>
    </alternativeName>
    <alternativeName>
        <fullName evidence="6">rRNA (cytidine-2'-O-)-methyltransferase RsmI</fullName>
    </alternativeName>
</protein>
<reference evidence="9" key="1">
    <citation type="submission" date="2015-07" db="EMBL/GenBank/DDBJ databases">
        <title>Draft genome sequence of the purine-degrading Gottschalkia purinilyticum DSM 1384 (formerly Clostridium purinilyticum).</title>
        <authorList>
            <person name="Poehlein A."/>
            <person name="Schiel-Bengelsdorf B."/>
            <person name="Bengelsdorf F.R."/>
            <person name="Daniel R."/>
            <person name="Duerre P."/>
        </authorList>
    </citation>
    <scope>NUCLEOTIDE SEQUENCE [LARGE SCALE GENOMIC DNA]</scope>
    <source>
        <strain evidence="9">DSM 1384</strain>
    </source>
</reference>
<comment type="caution">
    <text evidence="8">The sequence shown here is derived from an EMBL/GenBank/DDBJ whole genome shotgun (WGS) entry which is preliminary data.</text>
</comment>
<keyword evidence="3 6" id="KW-0489">Methyltransferase</keyword>
<keyword evidence="5 6" id="KW-0949">S-adenosyl-L-methionine</keyword>
<dbReference type="STRING" id="1503.CLPU_2c02730"/>
<dbReference type="InterPro" id="IPR008189">
    <property type="entry name" value="rRNA_ssu_MeTfrase_I"/>
</dbReference>
<dbReference type="NCBIfam" id="TIGR00096">
    <property type="entry name" value="16S rRNA (cytidine(1402)-2'-O)-methyltransferase"/>
    <property type="match status" value="1"/>
</dbReference>
<dbReference type="InterPro" id="IPR014777">
    <property type="entry name" value="4pyrrole_Mease_sub1"/>
</dbReference>
<dbReference type="EC" id="2.1.1.198" evidence="6"/>
<evidence type="ECO:0000256" key="5">
    <source>
        <dbReference type="ARBA" id="ARBA00022691"/>
    </source>
</evidence>
<dbReference type="PIRSF" id="PIRSF005917">
    <property type="entry name" value="MTase_YraL"/>
    <property type="match status" value="1"/>
</dbReference>
<name>A0A0L0WEF7_GOTPU</name>
<dbReference type="PATRIC" id="fig|1503.3.peg.1772"/>
<proteinExistence type="inferred from homology"/>
<dbReference type="SUPFAM" id="SSF53790">
    <property type="entry name" value="Tetrapyrrole methylase"/>
    <property type="match status" value="1"/>
</dbReference>
<sequence length="282" mass="32080">MDVIGKLFICPTPIGNLEDITLRTLNTLKEVDLIAAEDTRHTIKLLNYFDIKKPLTSYHEHNKKEKGKFLIEKLLKGENIALVSDAGMPGISDPGEDLVRLSIEHGIGVTALPGATASILGLILSGLPTSKFTFEGFLSSNKKERKEELRKLEKEHRTIIFYESPHRLKVLLQDIKEILGIRKIAISRELTKKYEEIFRGNTEEAIEKFSKEDPRGEFVVVLEGTSIEDIEKMKSEVWENMSIKDHILMYMEQGINKKDAIKKVAKERNISKSEVYKESISI</sequence>
<dbReference type="InterPro" id="IPR014776">
    <property type="entry name" value="4pyrrole_Mease_sub2"/>
</dbReference>
<evidence type="ECO:0000256" key="6">
    <source>
        <dbReference type="HAMAP-Rule" id="MF_01877"/>
    </source>
</evidence>
<dbReference type="InterPro" id="IPR018063">
    <property type="entry name" value="SAM_MeTrfase_RsmI_CS"/>
</dbReference>
<dbReference type="PANTHER" id="PTHR46111:SF1">
    <property type="entry name" value="RIBOSOMAL RNA SMALL SUBUNIT METHYLTRANSFERASE I"/>
    <property type="match status" value="1"/>
</dbReference>
<accession>A0A0L0WEF7</accession>
<comment type="subcellular location">
    <subcellularLocation>
        <location evidence="6">Cytoplasm</location>
    </subcellularLocation>
</comment>
<dbReference type="CDD" id="cd11648">
    <property type="entry name" value="RsmI"/>
    <property type="match status" value="1"/>
</dbReference>
<dbReference type="HAMAP" id="MF_01877">
    <property type="entry name" value="16SrRNA_methyltr_I"/>
    <property type="match status" value="1"/>
</dbReference>
<comment type="function">
    <text evidence="6">Catalyzes the 2'-O-methylation of the ribose of cytidine 1402 (C1402) in 16S rRNA.</text>
</comment>
<gene>
    <name evidence="6 8" type="primary">rsmI</name>
    <name evidence="8" type="ORF">CLPU_2c02730</name>
</gene>
<dbReference type="FunFam" id="3.30.950.10:FF:000002">
    <property type="entry name" value="Ribosomal RNA small subunit methyltransferase I"/>
    <property type="match status" value="1"/>
</dbReference>
<dbReference type="AlphaFoldDB" id="A0A0L0WEF7"/>
<dbReference type="FunFam" id="3.40.1010.10:FF:000002">
    <property type="entry name" value="Ribosomal RNA small subunit methyltransferase I"/>
    <property type="match status" value="1"/>
</dbReference>
<dbReference type="Proteomes" id="UP000037267">
    <property type="component" value="Unassembled WGS sequence"/>
</dbReference>
<dbReference type="Gene3D" id="3.30.950.10">
    <property type="entry name" value="Methyltransferase, Cobalt-precorrin-4 Transmethylase, Domain 2"/>
    <property type="match status" value="1"/>
</dbReference>
<dbReference type="PANTHER" id="PTHR46111">
    <property type="entry name" value="RIBOSOMAL RNA SMALL SUBUNIT METHYLTRANSFERASE I"/>
    <property type="match status" value="1"/>
</dbReference>
<dbReference type="Gene3D" id="3.40.1010.10">
    <property type="entry name" value="Cobalt-precorrin-4 Transmethylase, Domain 1"/>
    <property type="match status" value="1"/>
</dbReference>
<evidence type="ECO:0000313" key="8">
    <source>
        <dbReference type="EMBL" id="KNF09821.1"/>
    </source>
</evidence>
<dbReference type="RefSeq" id="WP_050354198.1">
    <property type="nucleotide sequence ID" value="NZ_LGSS01000002.1"/>
</dbReference>
<evidence type="ECO:0000313" key="9">
    <source>
        <dbReference type="Proteomes" id="UP000037267"/>
    </source>
</evidence>
<dbReference type="PROSITE" id="PS01296">
    <property type="entry name" value="RSMI"/>
    <property type="match status" value="1"/>
</dbReference>